<dbReference type="Proteomes" id="UP000006410">
    <property type="component" value="Unassembled WGS sequence"/>
</dbReference>
<dbReference type="EMBL" id="AJTF01000159">
    <property type="protein sequence ID" value="EIJ22174.1"/>
    <property type="molecule type" value="Genomic_DNA"/>
</dbReference>
<name>A0AA87LNJ4_BIFLL</name>
<evidence type="ECO:0000313" key="3">
    <source>
        <dbReference type="Proteomes" id="UP000006410"/>
    </source>
</evidence>
<dbReference type="AlphaFoldDB" id="A0AA87LNJ4"/>
<protein>
    <submittedName>
        <fullName evidence="2">Uncharacterized protein</fullName>
    </submittedName>
</protein>
<evidence type="ECO:0000256" key="1">
    <source>
        <dbReference type="SAM" id="MobiDB-lite"/>
    </source>
</evidence>
<feature type="region of interest" description="Disordered" evidence="1">
    <location>
        <begin position="39"/>
        <end position="59"/>
    </location>
</feature>
<organism evidence="2 3">
    <name type="scientific">Bifidobacterium longum subsp. longum 1-6B</name>
    <dbReference type="NCBI Taxonomy" id="1161744"/>
    <lineage>
        <taxon>Bacteria</taxon>
        <taxon>Bacillati</taxon>
        <taxon>Actinomycetota</taxon>
        <taxon>Actinomycetes</taxon>
        <taxon>Bifidobacteriales</taxon>
        <taxon>Bifidobacteriaceae</taxon>
        <taxon>Bifidobacterium</taxon>
    </lineage>
</organism>
<accession>A0AA87LNJ4</accession>
<sequence>MKFHSLYRVTRTIVVVVLHPRTRLGKKPPRNLLQNRKSAFNSRNGITHKPAYSSCSADE</sequence>
<gene>
    <name evidence="2" type="ORF">HMPREF1313_0298</name>
</gene>
<comment type="caution">
    <text evidence="2">The sequence shown here is derived from an EMBL/GenBank/DDBJ whole genome shotgun (WGS) entry which is preliminary data.</text>
</comment>
<reference evidence="2 3" key="1">
    <citation type="journal article" date="2013" name="Genome Announc.">
        <title>Draft Genome Sequences of Two Pairs of Human Intestinal Bifidobacterium longum subsp. longum Strains, 44B and 1-6B and 35B and 2-2B, Consecutively Isolated from Two Children after a 5-Year Time Period.</title>
        <authorList>
            <person name="Shkoporov A.N."/>
            <person name="Efimov B.A."/>
            <person name="Khokhlova E.V."/>
            <person name="Chaplin A.V."/>
            <person name="Kafarskaya L.I."/>
            <person name="Durkin A.S."/>
            <person name="McCorrison J."/>
            <person name="Torralba M."/>
            <person name="Gillis M."/>
            <person name="Sutton G."/>
            <person name="Weibel D.B."/>
            <person name="Nelson K.E."/>
            <person name="Smeianov V.V."/>
        </authorList>
    </citation>
    <scope>NUCLEOTIDE SEQUENCE [LARGE SCALE GENOMIC DNA]</scope>
    <source>
        <strain evidence="2 3">1-6B</strain>
    </source>
</reference>
<proteinExistence type="predicted"/>
<evidence type="ECO:0000313" key="2">
    <source>
        <dbReference type="EMBL" id="EIJ22174.1"/>
    </source>
</evidence>